<organism evidence="1 2">
    <name type="scientific">Spirosoma pollinicola</name>
    <dbReference type="NCBI Taxonomy" id="2057025"/>
    <lineage>
        <taxon>Bacteria</taxon>
        <taxon>Pseudomonadati</taxon>
        <taxon>Bacteroidota</taxon>
        <taxon>Cytophagia</taxon>
        <taxon>Cytophagales</taxon>
        <taxon>Cytophagaceae</taxon>
        <taxon>Spirosoma</taxon>
    </lineage>
</organism>
<dbReference type="RefSeq" id="WP_100986345.1">
    <property type="nucleotide sequence ID" value="NZ_CP025096.1"/>
</dbReference>
<protein>
    <submittedName>
        <fullName evidence="1">Uncharacterized protein</fullName>
    </submittedName>
</protein>
<dbReference type="AlphaFoldDB" id="A0A2K8YTG0"/>
<dbReference type="Proteomes" id="UP000232883">
    <property type="component" value="Chromosome"/>
</dbReference>
<proteinExistence type="predicted"/>
<reference evidence="1 2" key="1">
    <citation type="submission" date="2017-11" db="EMBL/GenBank/DDBJ databases">
        <title>Taxonomic description and genome sequences of Spirosoma HA7 sp. nov., isolated from pollen microhabitat of Corylus avellana.</title>
        <authorList>
            <person name="Ambika Manirajan B."/>
            <person name="Suarez C."/>
            <person name="Ratering S."/>
            <person name="Geissler-Plaum R."/>
            <person name="Cardinale M."/>
            <person name="Sylvia S."/>
        </authorList>
    </citation>
    <scope>NUCLEOTIDE SEQUENCE [LARGE SCALE GENOMIC DNA]</scope>
    <source>
        <strain evidence="1 2">HA7</strain>
    </source>
</reference>
<gene>
    <name evidence="1" type="ORF">CWM47_03290</name>
</gene>
<dbReference type="EMBL" id="CP025096">
    <property type="protein sequence ID" value="AUD00922.1"/>
    <property type="molecule type" value="Genomic_DNA"/>
</dbReference>
<dbReference type="InterPro" id="IPR010982">
    <property type="entry name" value="Lambda_DNA-bd_dom_sf"/>
</dbReference>
<sequence length="92" mass="10920">MLRPESEAINKRFFEAIDELVKRRIIRGKKTFATRYELNWGNFYKLRKNPAMGFELCFLTWLVRDFGISSQWLLTGEGEMFAKRVVNQKSPV</sequence>
<dbReference type="Gene3D" id="1.10.260.40">
    <property type="entry name" value="lambda repressor-like DNA-binding domains"/>
    <property type="match status" value="1"/>
</dbReference>
<evidence type="ECO:0000313" key="1">
    <source>
        <dbReference type="EMBL" id="AUD00922.1"/>
    </source>
</evidence>
<evidence type="ECO:0000313" key="2">
    <source>
        <dbReference type="Proteomes" id="UP000232883"/>
    </source>
</evidence>
<dbReference type="OrthoDB" id="1273881at2"/>
<dbReference type="KEGG" id="spir:CWM47_03290"/>
<accession>A0A2K8YTG0</accession>
<dbReference type="GO" id="GO:0003677">
    <property type="term" value="F:DNA binding"/>
    <property type="evidence" value="ECO:0007669"/>
    <property type="project" value="InterPro"/>
</dbReference>
<keyword evidence="2" id="KW-1185">Reference proteome</keyword>
<name>A0A2K8YTG0_9BACT</name>